<dbReference type="Gene3D" id="3.20.20.70">
    <property type="entry name" value="Aldolase class I"/>
    <property type="match status" value="1"/>
</dbReference>
<dbReference type="CDD" id="cd00408">
    <property type="entry name" value="DHDPS-like"/>
    <property type="match status" value="1"/>
</dbReference>
<protein>
    <submittedName>
        <fullName evidence="6">Dihydrodipicolinate synthase family protein</fullName>
    </submittedName>
</protein>
<accession>A0A4Y6UBC7</accession>
<dbReference type="OrthoDB" id="9778880at2"/>
<dbReference type="EMBL" id="CP038231">
    <property type="protein sequence ID" value="QDH13767.1"/>
    <property type="molecule type" value="Genomic_DNA"/>
</dbReference>
<dbReference type="PIRSF" id="PIRSF001365">
    <property type="entry name" value="DHDPS"/>
    <property type="match status" value="1"/>
</dbReference>
<organism evidence="6 7">
    <name type="scientific">Formicincola oecophyllae</name>
    <dbReference type="NCBI Taxonomy" id="2558361"/>
    <lineage>
        <taxon>Bacteria</taxon>
        <taxon>Pseudomonadati</taxon>
        <taxon>Pseudomonadota</taxon>
        <taxon>Alphaproteobacteria</taxon>
        <taxon>Acetobacterales</taxon>
        <taxon>Acetobacteraceae</taxon>
        <taxon>Formicincola</taxon>
    </lineage>
</organism>
<keyword evidence="7" id="KW-1185">Reference proteome</keyword>
<dbReference type="Pfam" id="PF00701">
    <property type="entry name" value="DHDPS"/>
    <property type="match status" value="1"/>
</dbReference>
<keyword evidence="2 3" id="KW-0456">Lyase</keyword>
<name>A0A4Y6UBC7_9PROT</name>
<dbReference type="InterPro" id="IPR002220">
    <property type="entry name" value="DapA-like"/>
</dbReference>
<dbReference type="SUPFAM" id="SSF51569">
    <property type="entry name" value="Aldolase"/>
    <property type="match status" value="1"/>
</dbReference>
<evidence type="ECO:0000256" key="5">
    <source>
        <dbReference type="PIRSR" id="PIRSR001365-2"/>
    </source>
</evidence>
<dbReference type="PRINTS" id="PR00146">
    <property type="entry name" value="DHPICSNTHASE"/>
</dbReference>
<comment type="similarity">
    <text evidence="1 3">Belongs to the DapA family.</text>
</comment>
<dbReference type="RefSeq" id="WP_141443475.1">
    <property type="nucleotide sequence ID" value="NZ_CP038231.1"/>
</dbReference>
<dbReference type="SMART" id="SM01130">
    <property type="entry name" value="DHDPS"/>
    <property type="match status" value="1"/>
</dbReference>
<dbReference type="GO" id="GO:0008840">
    <property type="term" value="F:4-hydroxy-tetrahydrodipicolinate synthase activity"/>
    <property type="evidence" value="ECO:0007669"/>
    <property type="project" value="TreeGrafter"/>
</dbReference>
<evidence type="ECO:0000313" key="7">
    <source>
        <dbReference type="Proteomes" id="UP000318709"/>
    </source>
</evidence>
<evidence type="ECO:0000256" key="3">
    <source>
        <dbReference type="PIRNR" id="PIRNR001365"/>
    </source>
</evidence>
<gene>
    <name evidence="6" type="ORF">E3E12_05720</name>
</gene>
<proteinExistence type="inferred from homology"/>
<evidence type="ECO:0000256" key="1">
    <source>
        <dbReference type="ARBA" id="ARBA00007592"/>
    </source>
</evidence>
<evidence type="ECO:0000256" key="2">
    <source>
        <dbReference type="ARBA" id="ARBA00023239"/>
    </source>
</evidence>
<evidence type="ECO:0000256" key="4">
    <source>
        <dbReference type="PIRSR" id="PIRSR001365-1"/>
    </source>
</evidence>
<evidence type="ECO:0000313" key="6">
    <source>
        <dbReference type="EMBL" id="QDH13767.1"/>
    </source>
</evidence>
<feature type="active site" description="Proton donor/acceptor" evidence="4">
    <location>
        <position position="136"/>
    </location>
</feature>
<reference evidence="6 7" key="1">
    <citation type="submission" date="2019-03" db="EMBL/GenBank/DDBJ databases">
        <title>The complete genome sequence of Swingsia_sp. F3b2 LMG30590(T).</title>
        <authorList>
            <person name="Chua K.-O."/>
            <person name="Chan K.-G."/>
            <person name="See-Too W.-S."/>
        </authorList>
    </citation>
    <scope>NUCLEOTIDE SEQUENCE [LARGE SCALE GENOMIC DNA]</scope>
    <source>
        <strain evidence="6 7">F3b2</strain>
    </source>
</reference>
<dbReference type="KEGG" id="swf:E3E12_05720"/>
<dbReference type="PANTHER" id="PTHR12128">
    <property type="entry name" value="DIHYDRODIPICOLINATE SYNTHASE"/>
    <property type="match status" value="1"/>
</dbReference>
<sequence>MKSLFRGLSAFPITPANAEGIVDTDGVGRLTQRLLDAGVDSIGIVGSTGIYPYLAHEERTRTIAAAAEVVRGQVPLIAGVGSLRTDETIRLAQDAARAGADALLLTPLSYTPLTEDEVFELYKAVCEATYLPIVVYNTPTTTHFRISRHLMARLTALPNVAAFKTPLPLASTVREELNSLREGATSHLSIGYSDDWGAAAALMEGADTWYSVTAGLLPELCVALTKAALARKGGEVARLNERLQPLWMLDRAFNSLRVAYAAANELGLTEAQPPLPILPLTKEERQGVARALRVAIDGTLD</sequence>
<dbReference type="PANTHER" id="PTHR12128:SF66">
    <property type="entry name" value="4-HYDROXY-2-OXOGLUTARATE ALDOLASE, MITOCHONDRIAL"/>
    <property type="match status" value="1"/>
</dbReference>
<dbReference type="Proteomes" id="UP000318709">
    <property type="component" value="Chromosome"/>
</dbReference>
<feature type="binding site" evidence="5">
    <location>
        <position position="48"/>
    </location>
    <ligand>
        <name>pyruvate</name>
        <dbReference type="ChEBI" id="CHEBI:15361"/>
    </ligand>
</feature>
<dbReference type="AlphaFoldDB" id="A0A4Y6UBC7"/>
<dbReference type="InterPro" id="IPR013785">
    <property type="entry name" value="Aldolase_TIM"/>
</dbReference>
<feature type="active site" description="Schiff-base intermediate with substrate" evidence="4">
    <location>
        <position position="164"/>
    </location>
</feature>